<dbReference type="Pfam" id="PF10756">
    <property type="entry name" value="bPH_6"/>
    <property type="match status" value="1"/>
</dbReference>
<evidence type="ECO:0000313" key="3">
    <source>
        <dbReference type="EMBL" id="MDR7302000.1"/>
    </source>
</evidence>
<dbReference type="AlphaFoldDB" id="A0AAE3ZDT6"/>
<sequence length="141" mass="15519">MKSDSVSRAWSTPAALAGFGWVLTIAAVLWWLGTPDATDRLFVGILVLVLAAVSAYASLVRPRLEADTDGVTVRSLRGTHSWPWQQVRVLVRHNQRFGRTVETLELEVPEQHRAGGLIVLTKLELGADARDVADQLGRIRP</sequence>
<comment type="caution">
    <text evidence="3">The sequence shown here is derived from an EMBL/GenBank/DDBJ whole genome shotgun (WGS) entry which is preliminary data.</text>
</comment>
<proteinExistence type="predicted"/>
<keyword evidence="1" id="KW-1133">Transmembrane helix</keyword>
<evidence type="ECO:0000256" key="1">
    <source>
        <dbReference type="SAM" id="Phobius"/>
    </source>
</evidence>
<keyword evidence="4" id="KW-1185">Reference proteome</keyword>
<feature type="transmembrane region" description="Helical" evidence="1">
    <location>
        <begin position="12"/>
        <end position="34"/>
    </location>
</feature>
<dbReference type="RefSeq" id="WP_310273136.1">
    <property type="nucleotide sequence ID" value="NZ_JAVDXW010000001.1"/>
</dbReference>
<dbReference type="InterPro" id="IPR019692">
    <property type="entry name" value="CFP-6_PH"/>
</dbReference>
<evidence type="ECO:0000259" key="2">
    <source>
        <dbReference type="Pfam" id="PF10756"/>
    </source>
</evidence>
<evidence type="ECO:0000313" key="4">
    <source>
        <dbReference type="Proteomes" id="UP001180845"/>
    </source>
</evidence>
<dbReference type="Proteomes" id="UP001180845">
    <property type="component" value="Unassembled WGS sequence"/>
</dbReference>
<organism evidence="3 4">
    <name type="scientific">Haloactinomyces albus</name>
    <dbReference type="NCBI Taxonomy" id="1352928"/>
    <lineage>
        <taxon>Bacteria</taxon>
        <taxon>Bacillati</taxon>
        <taxon>Actinomycetota</taxon>
        <taxon>Actinomycetes</taxon>
        <taxon>Actinopolysporales</taxon>
        <taxon>Actinopolysporaceae</taxon>
        <taxon>Haloactinomyces</taxon>
    </lineage>
</organism>
<dbReference type="EMBL" id="JAVDXW010000001">
    <property type="protein sequence ID" value="MDR7302000.1"/>
    <property type="molecule type" value="Genomic_DNA"/>
</dbReference>
<accession>A0AAE3ZDT6</accession>
<feature type="transmembrane region" description="Helical" evidence="1">
    <location>
        <begin position="40"/>
        <end position="59"/>
    </location>
</feature>
<keyword evidence="1" id="KW-0812">Transmembrane</keyword>
<name>A0AAE3ZDT6_9ACTN</name>
<keyword evidence="1" id="KW-0472">Membrane</keyword>
<protein>
    <recommendedName>
        <fullName evidence="2">Low molecular weight protein antigen 6 PH domain-containing protein</fullName>
    </recommendedName>
</protein>
<feature type="domain" description="Low molecular weight protein antigen 6 PH" evidence="2">
    <location>
        <begin position="61"/>
        <end position="140"/>
    </location>
</feature>
<reference evidence="3" key="1">
    <citation type="submission" date="2023-07" db="EMBL/GenBank/DDBJ databases">
        <title>Sequencing the genomes of 1000 actinobacteria strains.</title>
        <authorList>
            <person name="Klenk H.-P."/>
        </authorList>
    </citation>
    <scope>NUCLEOTIDE SEQUENCE</scope>
    <source>
        <strain evidence="3">DSM 45977</strain>
    </source>
</reference>
<gene>
    <name evidence="3" type="ORF">JOF55_002181</name>
</gene>